<name>A0A6M0CQC5_9FLAO</name>
<reference evidence="2 3" key="1">
    <citation type="submission" date="2020-01" db="EMBL/GenBank/DDBJ databases">
        <title>Spongiivirga citrea KCTC 32990T.</title>
        <authorList>
            <person name="Wang G."/>
        </authorList>
    </citation>
    <scope>NUCLEOTIDE SEQUENCE [LARGE SCALE GENOMIC DNA]</scope>
    <source>
        <strain evidence="2 3">KCTC 32990</strain>
    </source>
</reference>
<evidence type="ECO:0000313" key="3">
    <source>
        <dbReference type="Proteomes" id="UP000474296"/>
    </source>
</evidence>
<sequence length="169" mass="19043">MRKAIFLLLLSPLLMATQCEDDECIFEETSVDIMTLSPLQETYTKGDTITMTINLPASNNFFGSSRNLFNETADPTALVVLLSDNIFLENSLNFVSGSQGRFSNWFVLPYNSETEAYELEVEVTLNRTGTYSHFNGGDIEIGRSNCPDFSLESKFLNVEDQFIEFTVVE</sequence>
<gene>
    <name evidence="2" type="ORF">GWK10_12710</name>
</gene>
<feature type="chain" id="PRO_5026773103" description="DUF1735 domain-containing protein" evidence="1">
    <location>
        <begin position="17"/>
        <end position="169"/>
    </location>
</feature>
<evidence type="ECO:0000256" key="1">
    <source>
        <dbReference type="SAM" id="SignalP"/>
    </source>
</evidence>
<evidence type="ECO:0008006" key="4">
    <source>
        <dbReference type="Google" id="ProtNLM"/>
    </source>
</evidence>
<dbReference type="Proteomes" id="UP000474296">
    <property type="component" value="Unassembled WGS sequence"/>
</dbReference>
<protein>
    <recommendedName>
        <fullName evidence="4">DUF1735 domain-containing protein</fullName>
    </recommendedName>
</protein>
<comment type="caution">
    <text evidence="2">The sequence shown here is derived from an EMBL/GenBank/DDBJ whole genome shotgun (WGS) entry which is preliminary data.</text>
</comment>
<dbReference type="AlphaFoldDB" id="A0A6M0CQC5"/>
<accession>A0A6M0CQC5</accession>
<proteinExistence type="predicted"/>
<evidence type="ECO:0000313" key="2">
    <source>
        <dbReference type="EMBL" id="NER18079.1"/>
    </source>
</evidence>
<dbReference type="EMBL" id="JAABOQ010000005">
    <property type="protein sequence ID" value="NER18079.1"/>
    <property type="molecule type" value="Genomic_DNA"/>
</dbReference>
<dbReference type="RefSeq" id="WP_164032760.1">
    <property type="nucleotide sequence ID" value="NZ_JAABOQ010000005.1"/>
</dbReference>
<keyword evidence="3" id="KW-1185">Reference proteome</keyword>
<keyword evidence="1" id="KW-0732">Signal</keyword>
<organism evidence="2 3">
    <name type="scientific">Spongiivirga citrea</name>
    <dbReference type="NCBI Taxonomy" id="1481457"/>
    <lineage>
        <taxon>Bacteria</taxon>
        <taxon>Pseudomonadati</taxon>
        <taxon>Bacteroidota</taxon>
        <taxon>Flavobacteriia</taxon>
        <taxon>Flavobacteriales</taxon>
        <taxon>Flavobacteriaceae</taxon>
        <taxon>Spongiivirga</taxon>
    </lineage>
</organism>
<feature type="signal peptide" evidence="1">
    <location>
        <begin position="1"/>
        <end position="16"/>
    </location>
</feature>